<protein>
    <recommendedName>
        <fullName evidence="2">Tail protein</fullName>
    </recommendedName>
</protein>
<evidence type="ECO:0000313" key="1">
    <source>
        <dbReference type="EMBL" id="DAD77928.1"/>
    </source>
</evidence>
<organism evidence="1">
    <name type="scientific">Siphoviridae sp. ctHDv29</name>
    <dbReference type="NCBI Taxonomy" id="2826228"/>
    <lineage>
        <taxon>Viruses</taxon>
        <taxon>Duplodnaviria</taxon>
        <taxon>Heunggongvirae</taxon>
        <taxon>Uroviricota</taxon>
        <taxon>Caudoviricetes</taxon>
    </lineage>
</organism>
<dbReference type="EMBL" id="BK014836">
    <property type="protein sequence ID" value="DAD77928.1"/>
    <property type="molecule type" value="Genomic_DNA"/>
</dbReference>
<name>A0A8S5M6Z7_9CAUD</name>
<proteinExistence type="predicted"/>
<reference evidence="1" key="1">
    <citation type="journal article" date="2021" name="Proc. Natl. Acad. Sci. U.S.A.">
        <title>A Catalog of Tens of Thousands of Viruses from Human Metagenomes Reveals Hidden Associations with Chronic Diseases.</title>
        <authorList>
            <person name="Tisza M.J."/>
            <person name="Buck C.B."/>
        </authorList>
    </citation>
    <scope>NUCLEOTIDE SEQUENCE</scope>
    <source>
        <strain evidence="1">CtHDv29</strain>
    </source>
</reference>
<sequence length="493" mass="54180">MSVKVVYEDVAVGSAAAASVTASEAMGISKTSLLPFGAFEGPVATTEQNQWVLNGTRKLKPKSEPVGFWSTPRSGADCTFQTPPTIEISLDGQFTSLGIYFKFDGETGDYCSDLNITWYNGTTQLATQQFFPNSGNYFCEKTVELYNKIKIQFNKTNLPNRPIKISLILFGIVREFERQELRSVEATEELNIISDELAINTLDFTLDSMEDIDFIFQEKQPVYAYNGKTKIGTFYIDESTRVSKNVYNVSCIDALGILDEDPFPAVVYSNANAKTVLESILGGYFVLELSEELQTEKLTGYIPDCTRREALQQVAFALRAVVDTSGTGNVKVWRLSEETPTVIPMNRLYVGGEVSQSAIVTEIRVTAHTYSTSGSGSDTVEVGGKKYFHTTVVTVKQNPNITASTKPNVIEVKDATLVNSTNVAAVTQHVFDYYMRRQTHSVQIVMDKELPGDYVDTTTPWDDHITGTITSMTIKLSGIAAAECDIVGTGASA</sequence>
<evidence type="ECO:0008006" key="2">
    <source>
        <dbReference type="Google" id="ProtNLM"/>
    </source>
</evidence>
<accession>A0A8S5M6Z7</accession>